<dbReference type="Proteomes" id="UP000006039">
    <property type="component" value="Unassembled WGS sequence"/>
</dbReference>
<evidence type="ECO:0000256" key="3">
    <source>
        <dbReference type="SAM" id="SignalP"/>
    </source>
</evidence>
<reference evidence="6" key="5">
    <citation type="submission" date="2018-04" db="UniProtKB">
        <authorList>
            <consortium name="EnsemblFungi"/>
        </authorList>
    </citation>
    <scope>IDENTIFICATION</scope>
    <source>
        <strain evidence="6">R3-111a-1</strain>
    </source>
</reference>
<organism evidence="5">
    <name type="scientific">Gaeumannomyces tritici (strain R3-111a-1)</name>
    <name type="common">Wheat and barley take-all root rot fungus</name>
    <name type="synonym">Gaeumannomyces graminis var. tritici</name>
    <dbReference type="NCBI Taxonomy" id="644352"/>
    <lineage>
        <taxon>Eukaryota</taxon>
        <taxon>Fungi</taxon>
        <taxon>Dikarya</taxon>
        <taxon>Ascomycota</taxon>
        <taxon>Pezizomycotina</taxon>
        <taxon>Sordariomycetes</taxon>
        <taxon>Sordariomycetidae</taxon>
        <taxon>Magnaporthales</taxon>
        <taxon>Magnaporthaceae</taxon>
        <taxon>Gaeumannomyces</taxon>
    </lineage>
</organism>
<feature type="signal peptide" evidence="3">
    <location>
        <begin position="1"/>
        <end position="24"/>
    </location>
</feature>
<reference evidence="5" key="2">
    <citation type="submission" date="2010-07" db="EMBL/GenBank/DDBJ databases">
        <authorList>
            <consortium name="The Broad Institute Genome Sequencing Platform"/>
            <consortium name="Broad Institute Genome Sequencing Center for Infectious Disease"/>
            <person name="Ma L.-J."/>
            <person name="Dead R."/>
            <person name="Young S."/>
            <person name="Zeng Q."/>
            <person name="Koehrsen M."/>
            <person name="Alvarado L."/>
            <person name="Berlin A."/>
            <person name="Chapman S.B."/>
            <person name="Chen Z."/>
            <person name="Freedman E."/>
            <person name="Gellesch M."/>
            <person name="Goldberg J."/>
            <person name="Griggs A."/>
            <person name="Gujja S."/>
            <person name="Heilman E.R."/>
            <person name="Heiman D."/>
            <person name="Hepburn T."/>
            <person name="Howarth C."/>
            <person name="Jen D."/>
            <person name="Larson L."/>
            <person name="Mehta T."/>
            <person name="Neiman D."/>
            <person name="Pearson M."/>
            <person name="Roberts A."/>
            <person name="Saif S."/>
            <person name="Shea T."/>
            <person name="Shenoy N."/>
            <person name="Sisk P."/>
            <person name="Stolte C."/>
            <person name="Sykes S."/>
            <person name="Walk T."/>
            <person name="White J."/>
            <person name="Yandava C."/>
            <person name="Haas B."/>
            <person name="Nusbaum C."/>
            <person name="Birren B."/>
        </authorList>
    </citation>
    <scope>NUCLEOTIDE SEQUENCE</scope>
    <source>
        <strain evidence="5">R3-111a-1</strain>
    </source>
</reference>
<dbReference type="GO" id="GO:0046872">
    <property type="term" value="F:metal ion binding"/>
    <property type="evidence" value="ECO:0007669"/>
    <property type="project" value="UniProtKB-KW"/>
</dbReference>
<keyword evidence="2" id="KW-0186">Copper</keyword>
<keyword evidence="7" id="KW-1185">Reference proteome</keyword>
<dbReference type="AlphaFoldDB" id="J3P4K8"/>
<dbReference type="InterPro" id="IPR002227">
    <property type="entry name" value="Tyrosinase_Cu-bd"/>
</dbReference>
<feature type="domain" description="Tyrosinase copper-binding" evidence="4">
    <location>
        <begin position="271"/>
        <end position="282"/>
    </location>
</feature>
<dbReference type="PROSITE" id="PS00498">
    <property type="entry name" value="TYROSINASE_2"/>
    <property type="match status" value="1"/>
</dbReference>
<dbReference type="InterPro" id="IPR050316">
    <property type="entry name" value="Tyrosinase/Hemocyanin"/>
</dbReference>
<reference evidence="7" key="1">
    <citation type="submission" date="2010-07" db="EMBL/GenBank/DDBJ databases">
        <title>The genome sequence of Gaeumannomyces graminis var. tritici strain R3-111a-1.</title>
        <authorList>
            <consortium name="The Broad Institute Genome Sequencing Platform"/>
            <person name="Ma L.-J."/>
            <person name="Dead R."/>
            <person name="Young S."/>
            <person name="Zeng Q."/>
            <person name="Koehrsen M."/>
            <person name="Alvarado L."/>
            <person name="Berlin A."/>
            <person name="Chapman S.B."/>
            <person name="Chen Z."/>
            <person name="Freedman E."/>
            <person name="Gellesch M."/>
            <person name="Goldberg J."/>
            <person name="Griggs A."/>
            <person name="Gujja S."/>
            <person name="Heilman E.R."/>
            <person name="Heiman D."/>
            <person name="Hepburn T."/>
            <person name="Howarth C."/>
            <person name="Jen D."/>
            <person name="Larson L."/>
            <person name="Mehta T."/>
            <person name="Neiman D."/>
            <person name="Pearson M."/>
            <person name="Roberts A."/>
            <person name="Saif S."/>
            <person name="Shea T."/>
            <person name="Shenoy N."/>
            <person name="Sisk P."/>
            <person name="Stolte C."/>
            <person name="Sykes S."/>
            <person name="Walk T."/>
            <person name="White J."/>
            <person name="Yandava C."/>
            <person name="Haas B."/>
            <person name="Nusbaum C."/>
            <person name="Birren B."/>
        </authorList>
    </citation>
    <scope>NUCLEOTIDE SEQUENCE [LARGE SCALE GENOMIC DNA]</scope>
    <source>
        <strain evidence="7">R3-111a-1</strain>
    </source>
</reference>
<sequence>MRSQDLSSWLCAAVAAVSVGVAQAAPGKCKPAPSIRREWRSLSQPERKAYLDAVVCLQNAPPKLQHLFPGSKSRFDDFHATHISALDIHWNGPFLPWHRWFITLYEHELRQTCGYKGSQPYWNWSLDSNSEADVLKSPIWDAEFGFGGNGDFVPDDVAATFPNVPFIVPGRTGGGCVKDGPFAQRNVSMGLGASTAFTPHCLRRDISPWLVSHSSNQGVVDRVLDQPDYMKFNIGLQGGLMPDDITLHGGGHIGVGGNTGDIANVNSSPGDPIFYLHHTNLDRIWAEWQARDWPARKSDFSGPRKEWAKPFNLVPGMPEVISEPATLEDLLTYSELSGAVKINDVMDIHCKGVLCVEYA</sequence>
<keyword evidence="3" id="KW-0732">Signal</keyword>
<dbReference type="SUPFAM" id="SSF48056">
    <property type="entry name" value="Di-copper centre-containing domain"/>
    <property type="match status" value="1"/>
</dbReference>
<reference evidence="5" key="3">
    <citation type="submission" date="2010-09" db="EMBL/GenBank/DDBJ databases">
        <title>Annotation of Gaeumannomyces graminis var. tritici R3-111a-1.</title>
        <authorList>
            <consortium name="The Broad Institute Genome Sequencing Platform"/>
            <person name="Ma L.-J."/>
            <person name="Dead R."/>
            <person name="Young S.K."/>
            <person name="Zeng Q."/>
            <person name="Gargeya S."/>
            <person name="Fitzgerald M."/>
            <person name="Haas B."/>
            <person name="Abouelleil A."/>
            <person name="Alvarado L."/>
            <person name="Arachchi H.M."/>
            <person name="Berlin A."/>
            <person name="Brown A."/>
            <person name="Chapman S.B."/>
            <person name="Chen Z."/>
            <person name="Dunbar C."/>
            <person name="Freedman E."/>
            <person name="Gearin G."/>
            <person name="Gellesch M."/>
            <person name="Goldberg J."/>
            <person name="Griggs A."/>
            <person name="Gujja S."/>
            <person name="Heiman D."/>
            <person name="Howarth C."/>
            <person name="Larson L."/>
            <person name="Lui A."/>
            <person name="MacDonald P.J.P."/>
            <person name="Mehta T."/>
            <person name="Montmayeur A."/>
            <person name="Murphy C."/>
            <person name="Neiman D."/>
            <person name="Pearson M."/>
            <person name="Priest M."/>
            <person name="Roberts A."/>
            <person name="Saif S."/>
            <person name="Shea T."/>
            <person name="Shenoy N."/>
            <person name="Sisk P."/>
            <person name="Stolte C."/>
            <person name="Sykes S."/>
            <person name="Yandava C."/>
            <person name="Wortman J."/>
            <person name="Nusbaum C."/>
            <person name="Birren B."/>
        </authorList>
    </citation>
    <scope>NUCLEOTIDE SEQUENCE</scope>
    <source>
        <strain evidence="5">R3-111a-1</strain>
    </source>
</reference>
<protein>
    <recommendedName>
        <fullName evidence="4">Tyrosinase copper-binding domain-containing protein</fullName>
    </recommendedName>
</protein>
<dbReference type="STRING" id="644352.J3P4K8"/>
<dbReference type="VEuPathDB" id="FungiDB:GGTG_08445"/>
<name>J3P4K8_GAET3</name>
<evidence type="ECO:0000256" key="1">
    <source>
        <dbReference type="ARBA" id="ARBA00022723"/>
    </source>
</evidence>
<evidence type="ECO:0000256" key="2">
    <source>
        <dbReference type="ARBA" id="ARBA00023008"/>
    </source>
</evidence>
<dbReference type="RefSeq" id="XP_009224549.1">
    <property type="nucleotide sequence ID" value="XM_009226285.1"/>
</dbReference>
<keyword evidence="1" id="KW-0479">Metal-binding</keyword>
<dbReference type="eggNOG" id="ENOG502RM4B">
    <property type="taxonomic scope" value="Eukaryota"/>
</dbReference>
<dbReference type="PANTHER" id="PTHR11474:SF126">
    <property type="entry name" value="TYROSINASE-LIKE PROTEIN TYR-1-RELATED"/>
    <property type="match status" value="1"/>
</dbReference>
<feature type="chain" id="PRO_5015094913" description="Tyrosinase copper-binding domain-containing protein" evidence="3">
    <location>
        <begin position="25"/>
        <end position="359"/>
    </location>
</feature>
<dbReference type="EMBL" id="GL385398">
    <property type="protein sequence ID" value="EJT74605.1"/>
    <property type="molecule type" value="Genomic_DNA"/>
</dbReference>
<reference evidence="6" key="4">
    <citation type="journal article" date="2015" name="G3 (Bethesda)">
        <title>Genome sequences of three phytopathogenic species of the Magnaporthaceae family of fungi.</title>
        <authorList>
            <person name="Okagaki L.H."/>
            <person name="Nunes C.C."/>
            <person name="Sailsbery J."/>
            <person name="Clay B."/>
            <person name="Brown D."/>
            <person name="John T."/>
            <person name="Oh Y."/>
            <person name="Young N."/>
            <person name="Fitzgerald M."/>
            <person name="Haas B.J."/>
            <person name="Zeng Q."/>
            <person name="Young S."/>
            <person name="Adiconis X."/>
            <person name="Fan L."/>
            <person name="Levin J.Z."/>
            <person name="Mitchell T.K."/>
            <person name="Okubara P.A."/>
            <person name="Farman M.L."/>
            <person name="Kohn L.M."/>
            <person name="Birren B."/>
            <person name="Ma L.-J."/>
            <person name="Dean R.A."/>
        </authorList>
    </citation>
    <scope>NUCLEOTIDE SEQUENCE</scope>
    <source>
        <strain evidence="6">R3-111a-1</strain>
    </source>
</reference>
<dbReference type="Gene3D" id="1.10.1280.10">
    <property type="entry name" value="Di-copper center containing domain from catechol oxidase"/>
    <property type="match status" value="1"/>
</dbReference>
<evidence type="ECO:0000313" key="7">
    <source>
        <dbReference type="Proteomes" id="UP000006039"/>
    </source>
</evidence>
<gene>
    <name evidence="6" type="primary">20348903</name>
    <name evidence="5" type="ORF">GGTG_08445</name>
</gene>
<dbReference type="EnsemblFungi" id="EJT74605">
    <property type="protein sequence ID" value="EJT74605"/>
    <property type="gene ID" value="GGTG_08445"/>
</dbReference>
<dbReference type="InterPro" id="IPR008922">
    <property type="entry name" value="Di-copper_centre_dom_sf"/>
</dbReference>
<dbReference type="PRINTS" id="PR00092">
    <property type="entry name" value="TYROSINASE"/>
</dbReference>
<dbReference type="PANTHER" id="PTHR11474">
    <property type="entry name" value="TYROSINASE FAMILY MEMBER"/>
    <property type="match status" value="1"/>
</dbReference>
<dbReference type="Pfam" id="PF00264">
    <property type="entry name" value="Tyrosinase"/>
    <property type="match status" value="1"/>
</dbReference>
<dbReference type="HOGENOM" id="CLU_035914_2_0_1"/>
<dbReference type="OrthoDB" id="6132182at2759"/>
<evidence type="ECO:0000313" key="6">
    <source>
        <dbReference type="EnsemblFungi" id="EJT74605"/>
    </source>
</evidence>
<accession>J3P4K8</accession>
<proteinExistence type="predicted"/>
<evidence type="ECO:0000313" key="5">
    <source>
        <dbReference type="EMBL" id="EJT74605.1"/>
    </source>
</evidence>
<dbReference type="GO" id="GO:0016491">
    <property type="term" value="F:oxidoreductase activity"/>
    <property type="evidence" value="ECO:0007669"/>
    <property type="project" value="InterPro"/>
</dbReference>
<evidence type="ECO:0000259" key="4">
    <source>
        <dbReference type="PROSITE" id="PS00498"/>
    </source>
</evidence>
<dbReference type="GeneID" id="20348903"/>